<dbReference type="PRINTS" id="PR00722">
    <property type="entry name" value="CHYMOTRYPSIN"/>
</dbReference>
<accession>A0A0L7L2A5</accession>
<dbReference type="Proteomes" id="UP000037510">
    <property type="component" value="Unassembled WGS sequence"/>
</dbReference>
<keyword evidence="3" id="KW-1015">Disulfide bond</keyword>
<evidence type="ECO:0000256" key="7">
    <source>
        <dbReference type="ARBA" id="ARBA00084094"/>
    </source>
</evidence>
<comment type="caution">
    <text evidence="9">The sequence shown here is derived from an EMBL/GenBank/DDBJ whole genome shotgun (WGS) entry which is preliminary data.</text>
</comment>
<name>A0A0L7L2A5_OPEBR</name>
<dbReference type="InterPro" id="IPR043504">
    <property type="entry name" value="Peptidase_S1_PA_chymotrypsin"/>
</dbReference>
<dbReference type="GO" id="GO:0090729">
    <property type="term" value="F:toxin activity"/>
    <property type="evidence" value="ECO:0007669"/>
    <property type="project" value="UniProtKB-KW"/>
</dbReference>
<dbReference type="InterPro" id="IPR051487">
    <property type="entry name" value="Ser/Thr_Proteases_Immune/Dev"/>
</dbReference>
<comment type="subcellular location">
    <subcellularLocation>
        <location evidence="1">Secreted</location>
        <location evidence="1">Extracellular space</location>
    </subcellularLocation>
</comment>
<evidence type="ECO:0000256" key="1">
    <source>
        <dbReference type="ARBA" id="ARBA00004239"/>
    </source>
</evidence>
<evidence type="ECO:0000256" key="5">
    <source>
        <dbReference type="ARBA" id="ARBA00024195"/>
    </source>
</evidence>
<proteinExistence type="inferred from homology"/>
<feature type="domain" description="Peptidase S1" evidence="8">
    <location>
        <begin position="33"/>
        <end position="273"/>
    </location>
</feature>
<dbReference type="FunFam" id="2.40.10.10:FF:000068">
    <property type="entry name" value="transmembrane protease serine 2"/>
    <property type="match status" value="1"/>
</dbReference>
<dbReference type="AlphaFoldDB" id="A0A0L7L2A5"/>
<dbReference type="Pfam" id="PF00089">
    <property type="entry name" value="Trypsin"/>
    <property type="match status" value="1"/>
</dbReference>
<dbReference type="GO" id="GO:0006508">
    <property type="term" value="P:proteolysis"/>
    <property type="evidence" value="ECO:0007669"/>
    <property type="project" value="InterPro"/>
</dbReference>
<comment type="function">
    <text evidence="6">Fibrinolytic activity; shows preferential cleavage of Arg-Gly bonds in all three fibrinogen chains. Contact with the caterpillars causes severe bleeding, due the anticoagulant effect of the protein.</text>
</comment>
<dbReference type="GO" id="GO:0005576">
    <property type="term" value="C:extracellular region"/>
    <property type="evidence" value="ECO:0007669"/>
    <property type="project" value="UniProtKB-SubCell"/>
</dbReference>
<keyword evidence="7" id="KW-1205">Fibrinolytic toxin</keyword>
<dbReference type="InterPro" id="IPR001314">
    <property type="entry name" value="Peptidase_S1A"/>
</dbReference>
<organism evidence="9 10">
    <name type="scientific">Operophtera brumata</name>
    <name type="common">Winter moth</name>
    <name type="synonym">Phalaena brumata</name>
    <dbReference type="NCBI Taxonomy" id="104452"/>
    <lineage>
        <taxon>Eukaryota</taxon>
        <taxon>Metazoa</taxon>
        <taxon>Ecdysozoa</taxon>
        <taxon>Arthropoda</taxon>
        <taxon>Hexapoda</taxon>
        <taxon>Insecta</taxon>
        <taxon>Pterygota</taxon>
        <taxon>Neoptera</taxon>
        <taxon>Endopterygota</taxon>
        <taxon>Lepidoptera</taxon>
        <taxon>Glossata</taxon>
        <taxon>Ditrysia</taxon>
        <taxon>Geometroidea</taxon>
        <taxon>Geometridae</taxon>
        <taxon>Larentiinae</taxon>
        <taxon>Operophtera</taxon>
    </lineage>
</organism>
<keyword evidence="4" id="KW-1199">Hemostasis impairing toxin</keyword>
<evidence type="ECO:0000313" key="9">
    <source>
        <dbReference type="EMBL" id="KOB69628.1"/>
    </source>
</evidence>
<dbReference type="Gene3D" id="2.40.10.10">
    <property type="entry name" value="Trypsin-like serine proteases"/>
    <property type="match status" value="1"/>
</dbReference>
<sequence length="276" mass="29397">MPLGSPVPDPFSAVTLHLESPSSDLAKYFDSRIVGGSNAPPGVAPHMVALVVGFDLSIKFFTCGASIITPRHVASAAHCISVDWNGNLMESFHGIAGTQTWNHGGIVVKFKGVSIHPQYDFISIKNDIAVLITSEKLEFNKKIHPICLDSGWVGGGVSCIVYGWGTQALWGGIPDILQMLQVKTICPKKCGNMIKGISAGWGSVPPMDSKLEICTFHSPGHGMCHGDSGSALISRKTGCLAGIVSWGFPCAVGAPDVFVRIQAYLGYIKEVIRNLH</sequence>
<gene>
    <name evidence="9" type="ORF">OBRU01_12831</name>
</gene>
<dbReference type="STRING" id="104452.A0A0L7L2A5"/>
<evidence type="ECO:0000256" key="3">
    <source>
        <dbReference type="ARBA" id="ARBA00023157"/>
    </source>
</evidence>
<evidence type="ECO:0000256" key="2">
    <source>
        <dbReference type="ARBA" id="ARBA00022656"/>
    </source>
</evidence>
<protein>
    <submittedName>
        <fullName evidence="9">Chymotrypsinogen-like protein 4</fullName>
    </submittedName>
</protein>
<evidence type="ECO:0000256" key="4">
    <source>
        <dbReference type="ARBA" id="ARBA00023240"/>
    </source>
</evidence>
<dbReference type="InterPro" id="IPR033116">
    <property type="entry name" value="TRYPSIN_SER"/>
</dbReference>
<dbReference type="InterPro" id="IPR009003">
    <property type="entry name" value="Peptidase_S1_PA"/>
</dbReference>
<dbReference type="PROSITE" id="PS50240">
    <property type="entry name" value="TRYPSIN_DOM"/>
    <property type="match status" value="1"/>
</dbReference>
<comment type="similarity">
    <text evidence="5">Belongs to the peptidase S1 family. CLIP subfamily.</text>
</comment>
<dbReference type="PROSITE" id="PS00135">
    <property type="entry name" value="TRYPSIN_SER"/>
    <property type="match status" value="1"/>
</dbReference>
<evidence type="ECO:0000256" key="6">
    <source>
        <dbReference type="ARBA" id="ARBA00055534"/>
    </source>
</evidence>
<dbReference type="SUPFAM" id="SSF50494">
    <property type="entry name" value="Trypsin-like serine proteases"/>
    <property type="match status" value="1"/>
</dbReference>
<dbReference type="GO" id="GO:0004252">
    <property type="term" value="F:serine-type endopeptidase activity"/>
    <property type="evidence" value="ECO:0007669"/>
    <property type="project" value="InterPro"/>
</dbReference>
<dbReference type="CDD" id="cd00190">
    <property type="entry name" value="Tryp_SPc"/>
    <property type="match status" value="1"/>
</dbReference>
<dbReference type="InterPro" id="IPR001254">
    <property type="entry name" value="Trypsin_dom"/>
</dbReference>
<keyword evidence="10" id="KW-1185">Reference proteome</keyword>
<dbReference type="EMBL" id="JTDY01003392">
    <property type="protein sequence ID" value="KOB69628.1"/>
    <property type="molecule type" value="Genomic_DNA"/>
</dbReference>
<reference evidence="9 10" key="1">
    <citation type="journal article" date="2015" name="Genome Biol. Evol.">
        <title>The genome of winter moth (Operophtera brumata) provides a genomic perspective on sexual dimorphism and phenology.</title>
        <authorList>
            <person name="Derks M.F."/>
            <person name="Smit S."/>
            <person name="Salis L."/>
            <person name="Schijlen E."/>
            <person name="Bossers A."/>
            <person name="Mateman C."/>
            <person name="Pijl A.S."/>
            <person name="de Ridder D."/>
            <person name="Groenen M.A."/>
            <person name="Visser M.E."/>
            <person name="Megens H.J."/>
        </authorList>
    </citation>
    <scope>NUCLEOTIDE SEQUENCE [LARGE SCALE GENOMIC DNA]</scope>
    <source>
        <strain evidence="9">WM2013NL</strain>
        <tissue evidence="9">Head and thorax</tissue>
    </source>
</reference>
<keyword evidence="2" id="KW-0800">Toxin</keyword>
<dbReference type="SMART" id="SM00020">
    <property type="entry name" value="Tryp_SPc"/>
    <property type="match status" value="1"/>
</dbReference>
<evidence type="ECO:0000313" key="10">
    <source>
        <dbReference type="Proteomes" id="UP000037510"/>
    </source>
</evidence>
<evidence type="ECO:0000259" key="8">
    <source>
        <dbReference type="PROSITE" id="PS50240"/>
    </source>
</evidence>
<dbReference type="PANTHER" id="PTHR24256">
    <property type="entry name" value="TRYPTASE-RELATED"/>
    <property type="match status" value="1"/>
</dbReference>